<protein>
    <submittedName>
        <fullName evidence="9">SusD family protein</fullName>
    </submittedName>
</protein>
<evidence type="ECO:0000259" key="8">
    <source>
        <dbReference type="Pfam" id="PF14322"/>
    </source>
</evidence>
<feature type="signal peptide" evidence="6">
    <location>
        <begin position="1"/>
        <end position="22"/>
    </location>
</feature>
<evidence type="ECO:0000256" key="4">
    <source>
        <dbReference type="ARBA" id="ARBA00023136"/>
    </source>
</evidence>
<feature type="domain" description="SusD-like N-terminal" evidence="8">
    <location>
        <begin position="96"/>
        <end position="223"/>
    </location>
</feature>
<gene>
    <name evidence="9" type="ORF">SAMN05216269_11413</name>
</gene>
<keyword evidence="3 6" id="KW-0732">Signal</keyword>
<evidence type="ECO:0000256" key="3">
    <source>
        <dbReference type="ARBA" id="ARBA00022729"/>
    </source>
</evidence>
<dbReference type="Pfam" id="PF07980">
    <property type="entry name" value="SusD_RagB"/>
    <property type="match status" value="1"/>
</dbReference>
<dbReference type="GO" id="GO:0009279">
    <property type="term" value="C:cell outer membrane"/>
    <property type="evidence" value="ECO:0007669"/>
    <property type="project" value="UniProtKB-SubCell"/>
</dbReference>
<keyword evidence="4" id="KW-0472">Membrane</keyword>
<dbReference type="OrthoDB" id="621570at2"/>
<dbReference type="SUPFAM" id="SSF48452">
    <property type="entry name" value="TPR-like"/>
    <property type="match status" value="1"/>
</dbReference>
<dbReference type="InterPro" id="IPR012944">
    <property type="entry name" value="SusD_RagB_dom"/>
</dbReference>
<name>A0A1M7P6D5_9FLAO</name>
<evidence type="ECO:0000256" key="1">
    <source>
        <dbReference type="ARBA" id="ARBA00004442"/>
    </source>
</evidence>
<dbReference type="STRING" id="178356.SAMN05216269_11413"/>
<keyword evidence="5" id="KW-0998">Cell outer membrane</keyword>
<dbReference type="AlphaFoldDB" id="A0A1M7P6D5"/>
<comment type="subcellular location">
    <subcellularLocation>
        <location evidence="1">Cell outer membrane</location>
    </subcellularLocation>
</comment>
<evidence type="ECO:0000313" key="10">
    <source>
        <dbReference type="Proteomes" id="UP000184092"/>
    </source>
</evidence>
<dbReference type="Proteomes" id="UP000184092">
    <property type="component" value="Unassembled WGS sequence"/>
</dbReference>
<keyword evidence="10" id="KW-1185">Reference proteome</keyword>
<dbReference type="Pfam" id="PF14322">
    <property type="entry name" value="SusD-like_3"/>
    <property type="match status" value="1"/>
</dbReference>
<dbReference type="RefSeq" id="WP_073210632.1">
    <property type="nucleotide sequence ID" value="NZ_FRCL01000014.1"/>
</dbReference>
<dbReference type="Gene3D" id="1.25.40.390">
    <property type="match status" value="1"/>
</dbReference>
<evidence type="ECO:0000313" key="9">
    <source>
        <dbReference type="EMBL" id="SHN11908.1"/>
    </source>
</evidence>
<evidence type="ECO:0000256" key="6">
    <source>
        <dbReference type="SAM" id="SignalP"/>
    </source>
</evidence>
<sequence>MKTQIFFLFLLALCFQSCDSFVAVDLPDSQLTGANVFKDRTTVNAAMVDVYSKLRDSGLLTGSLEGLSVNLGLYADELSYYGPSGNNAEFRFNNSLIDSDSSVLQIWNASYNQIYSANAIIAGVENSVALAQTDKNHFKGEALFVRALVHFYLVNLFGDIPYIKTTDYEQNRLVHRMPVDAVYAAILTDLNQAVSLLPETYVTAERVRPNRATAYALLSRIYLYAGSWPEAANAASAVLNNPMYIWEDYLDKIFLKESTATIWQFKPKTEGGNTDEGDSFNFVTGPPPNVALSSTLLSSFSNADQRKVHWTAAVTDGTTTWYHANKYKQSYGAPSSMEYSIVFRLAEQYLIRAEARAQQGDLIGAKEDLNKIRHTAGLGDTPAVTANEIVTAVLNERRLEFFTEYGQRFFDLKRTGRLDEVLSISKPGWDSHDALWPIPATEMLANPNLYPQNPSY</sequence>
<evidence type="ECO:0000259" key="7">
    <source>
        <dbReference type="Pfam" id="PF07980"/>
    </source>
</evidence>
<dbReference type="InterPro" id="IPR033985">
    <property type="entry name" value="SusD-like_N"/>
</dbReference>
<evidence type="ECO:0000256" key="2">
    <source>
        <dbReference type="ARBA" id="ARBA00006275"/>
    </source>
</evidence>
<evidence type="ECO:0000256" key="5">
    <source>
        <dbReference type="ARBA" id="ARBA00023237"/>
    </source>
</evidence>
<reference evidence="10" key="1">
    <citation type="submission" date="2016-11" db="EMBL/GenBank/DDBJ databases">
        <authorList>
            <person name="Varghese N."/>
            <person name="Submissions S."/>
        </authorList>
    </citation>
    <scope>NUCLEOTIDE SEQUENCE [LARGE SCALE GENOMIC DNA]</scope>
    <source>
        <strain evidence="10">CGMCC 1.2749</strain>
    </source>
</reference>
<dbReference type="CDD" id="cd08977">
    <property type="entry name" value="SusD"/>
    <property type="match status" value="1"/>
</dbReference>
<dbReference type="EMBL" id="FRCL01000014">
    <property type="protein sequence ID" value="SHN11908.1"/>
    <property type="molecule type" value="Genomic_DNA"/>
</dbReference>
<accession>A0A1M7P6D5</accession>
<dbReference type="InterPro" id="IPR011990">
    <property type="entry name" value="TPR-like_helical_dom_sf"/>
</dbReference>
<proteinExistence type="inferred from homology"/>
<organism evidence="9 10">
    <name type="scientific">Flavobacterium xinjiangense</name>
    <dbReference type="NCBI Taxonomy" id="178356"/>
    <lineage>
        <taxon>Bacteria</taxon>
        <taxon>Pseudomonadati</taxon>
        <taxon>Bacteroidota</taxon>
        <taxon>Flavobacteriia</taxon>
        <taxon>Flavobacteriales</taxon>
        <taxon>Flavobacteriaceae</taxon>
        <taxon>Flavobacterium</taxon>
    </lineage>
</organism>
<comment type="similarity">
    <text evidence="2">Belongs to the SusD family.</text>
</comment>
<feature type="domain" description="RagB/SusD" evidence="7">
    <location>
        <begin position="313"/>
        <end position="456"/>
    </location>
</feature>
<feature type="chain" id="PRO_5012658383" evidence="6">
    <location>
        <begin position="23"/>
        <end position="456"/>
    </location>
</feature>